<sequence>MTEEVSMDGFAKKDDILGPSLLDVMQNMNLSSLKATFCTRSCLVARFPETDADGTKKIQDFFTKTVEMLNCDASGLLLMQEGTLCALLECTADQFSEICVEIRDFKYLSDVKVVATCDDNSTKLLQSIYFRKLLISRPTDVNDGDITLASSTMFFNLITLARRLGSQPS</sequence>
<name>A0A1V9Y4N2_9STRA</name>
<dbReference type="OrthoDB" id="548795at2759"/>
<dbReference type="EMBL" id="JNBS01005142">
    <property type="protein sequence ID" value="OQR80675.1"/>
    <property type="molecule type" value="Genomic_DNA"/>
</dbReference>
<feature type="non-terminal residue" evidence="1">
    <location>
        <position position="169"/>
    </location>
</feature>
<accession>A0A1V9Y4N2</accession>
<keyword evidence="2" id="KW-1185">Reference proteome</keyword>
<proteinExistence type="predicted"/>
<dbReference type="AlphaFoldDB" id="A0A1V9Y4N2"/>
<protein>
    <submittedName>
        <fullName evidence="1">Uncharacterized protein</fullName>
    </submittedName>
</protein>
<reference evidence="1 2" key="1">
    <citation type="journal article" date="2014" name="Genome Biol. Evol.">
        <title>The secreted proteins of Achlya hypogyna and Thraustotheca clavata identify the ancestral oomycete secretome and reveal gene acquisitions by horizontal gene transfer.</title>
        <authorList>
            <person name="Misner I."/>
            <person name="Blouin N."/>
            <person name="Leonard G."/>
            <person name="Richards T.A."/>
            <person name="Lane C.E."/>
        </authorList>
    </citation>
    <scope>NUCLEOTIDE SEQUENCE [LARGE SCALE GENOMIC DNA]</scope>
    <source>
        <strain evidence="1 2">ATCC 34112</strain>
    </source>
</reference>
<comment type="caution">
    <text evidence="1">The sequence shown here is derived from an EMBL/GenBank/DDBJ whole genome shotgun (WGS) entry which is preliminary data.</text>
</comment>
<evidence type="ECO:0000313" key="2">
    <source>
        <dbReference type="Proteomes" id="UP000243217"/>
    </source>
</evidence>
<organism evidence="1 2">
    <name type="scientific">Thraustotheca clavata</name>
    <dbReference type="NCBI Taxonomy" id="74557"/>
    <lineage>
        <taxon>Eukaryota</taxon>
        <taxon>Sar</taxon>
        <taxon>Stramenopiles</taxon>
        <taxon>Oomycota</taxon>
        <taxon>Saprolegniomycetes</taxon>
        <taxon>Saprolegniales</taxon>
        <taxon>Achlyaceae</taxon>
        <taxon>Thraustotheca</taxon>
    </lineage>
</organism>
<gene>
    <name evidence="1" type="ORF">THRCLA_11952</name>
</gene>
<evidence type="ECO:0000313" key="1">
    <source>
        <dbReference type="EMBL" id="OQR80675.1"/>
    </source>
</evidence>
<dbReference type="Proteomes" id="UP000243217">
    <property type="component" value="Unassembled WGS sequence"/>
</dbReference>